<protein>
    <submittedName>
        <fullName evidence="9">Glycosyltransferase family 87 protein</fullName>
        <ecNumber evidence="9">2.4.-.-</ecNumber>
    </submittedName>
</protein>
<evidence type="ECO:0000313" key="9">
    <source>
        <dbReference type="EMBL" id="MFC7433377.1"/>
    </source>
</evidence>
<evidence type="ECO:0000256" key="7">
    <source>
        <dbReference type="ARBA" id="ARBA00024033"/>
    </source>
</evidence>
<keyword evidence="4 8" id="KW-0812">Transmembrane</keyword>
<evidence type="ECO:0000256" key="1">
    <source>
        <dbReference type="ARBA" id="ARBA00004651"/>
    </source>
</evidence>
<keyword evidence="5 8" id="KW-1133">Transmembrane helix</keyword>
<evidence type="ECO:0000313" key="10">
    <source>
        <dbReference type="Proteomes" id="UP001596495"/>
    </source>
</evidence>
<evidence type="ECO:0000256" key="2">
    <source>
        <dbReference type="ARBA" id="ARBA00022475"/>
    </source>
</evidence>
<sequence>MHPPKLALRSLDRLLVSTAAMVLMSLYYFWQWGSVSEFVLAIDHHPQLFQDFLGHYYPMGRSIDEADAPVKGYYYSAFFAVLLMPFKWLEPVPALWVWGLCQGVLMLGLSVTALRLLDPAGKGTAFAFSLLFWSSFPLIHNAKWGQVSVLLVWLTLLCFDAYRCRKPGLAGTALAVAAAIKFYPVVFLAWFMVRRDVRVLAATAAAMVACYVLVPLAVMGPAQWWSFEMATQKSLADAGWAVRDVNSQYIGHVLMRWLSLVDIRLGVAELRWLSAAGYVVFLSNMVLLWRARRLQDANDLRWLFGLVLIFLSLPMVIKTSWPHYFVHLAFCQVAVILMARDMLPGSALRTSVTLLAVASAACSSYFMFDLFPDWRRFSQLGMLFVSNGLLLVAAHLLGWRQLVSPIADGPARIYRRLAPR</sequence>
<organism evidence="9 10">
    <name type="scientific">Hydrogenophaga bisanensis</name>
    <dbReference type="NCBI Taxonomy" id="439611"/>
    <lineage>
        <taxon>Bacteria</taxon>
        <taxon>Pseudomonadati</taxon>
        <taxon>Pseudomonadota</taxon>
        <taxon>Betaproteobacteria</taxon>
        <taxon>Burkholderiales</taxon>
        <taxon>Comamonadaceae</taxon>
        <taxon>Hydrogenophaga</taxon>
    </lineage>
</organism>
<keyword evidence="9" id="KW-0328">Glycosyltransferase</keyword>
<reference evidence="10" key="1">
    <citation type="journal article" date="2019" name="Int. J. Syst. Evol. Microbiol.">
        <title>The Global Catalogue of Microorganisms (GCM) 10K type strain sequencing project: providing services to taxonomists for standard genome sequencing and annotation.</title>
        <authorList>
            <consortium name="The Broad Institute Genomics Platform"/>
            <consortium name="The Broad Institute Genome Sequencing Center for Infectious Disease"/>
            <person name="Wu L."/>
            <person name="Ma J."/>
        </authorList>
    </citation>
    <scope>NUCLEOTIDE SEQUENCE [LARGE SCALE GENOMIC DNA]</scope>
    <source>
        <strain evidence="10">CCUG 54518</strain>
    </source>
</reference>
<feature type="transmembrane region" description="Helical" evidence="8">
    <location>
        <begin position="351"/>
        <end position="368"/>
    </location>
</feature>
<feature type="transmembrane region" description="Helical" evidence="8">
    <location>
        <begin position="96"/>
        <end position="117"/>
    </location>
</feature>
<dbReference type="GO" id="GO:0016757">
    <property type="term" value="F:glycosyltransferase activity"/>
    <property type="evidence" value="ECO:0007669"/>
    <property type="project" value="UniProtKB-KW"/>
</dbReference>
<evidence type="ECO:0000256" key="6">
    <source>
        <dbReference type="ARBA" id="ARBA00023136"/>
    </source>
</evidence>
<dbReference type="Proteomes" id="UP001596495">
    <property type="component" value="Unassembled WGS sequence"/>
</dbReference>
<comment type="caution">
    <text evidence="9">The sequence shown here is derived from an EMBL/GenBank/DDBJ whole genome shotgun (WGS) entry which is preliminary data.</text>
</comment>
<feature type="transmembrane region" description="Helical" evidence="8">
    <location>
        <begin position="300"/>
        <end position="317"/>
    </location>
</feature>
<feature type="transmembrane region" description="Helical" evidence="8">
    <location>
        <begin position="169"/>
        <end position="192"/>
    </location>
</feature>
<feature type="transmembrane region" description="Helical" evidence="8">
    <location>
        <begin position="323"/>
        <end position="339"/>
    </location>
</feature>
<dbReference type="EC" id="2.4.-.-" evidence="9"/>
<dbReference type="InterPro" id="IPR018584">
    <property type="entry name" value="GT87"/>
</dbReference>
<keyword evidence="6 8" id="KW-0472">Membrane</keyword>
<feature type="transmembrane region" description="Helical" evidence="8">
    <location>
        <begin position="199"/>
        <end position="219"/>
    </location>
</feature>
<keyword evidence="2" id="KW-1003">Cell membrane</keyword>
<evidence type="ECO:0000256" key="8">
    <source>
        <dbReference type="SAM" id="Phobius"/>
    </source>
</evidence>
<accession>A0ABW2R6U0</accession>
<evidence type="ECO:0000256" key="5">
    <source>
        <dbReference type="ARBA" id="ARBA00022989"/>
    </source>
</evidence>
<dbReference type="Pfam" id="PF09594">
    <property type="entry name" value="GT87"/>
    <property type="match status" value="1"/>
</dbReference>
<evidence type="ECO:0000256" key="4">
    <source>
        <dbReference type="ARBA" id="ARBA00022692"/>
    </source>
</evidence>
<keyword evidence="10" id="KW-1185">Reference proteome</keyword>
<evidence type="ECO:0000256" key="3">
    <source>
        <dbReference type="ARBA" id="ARBA00022679"/>
    </source>
</evidence>
<keyword evidence="3 9" id="KW-0808">Transferase</keyword>
<feature type="transmembrane region" description="Helical" evidence="8">
    <location>
        <begin position="123"/>
        <end position="140"/>
    </location>
</feature>
<comment type="similarity">
    <text evidence="7">Belongs to the glycosyltransferase 87 family.</text>
</comment>
<feature type="transmembrane region" description="Helical" evidence="8">
    <location>
        <begin position="380"/>
        <end position="399"/>
    </location>
</feature>
<feature type="transmembrane region" description="Helical" evidence="8">
    <location>
        <begin position="270"/>
        <end position="288"/>
    </location>
</feature>
<comment type="subcellular location">
    <subcellularLocation>
        <location evidence="1">Cell membrane</location>
        <topology evidence="1">Multi-pass membrane protein</topology>
    </subcellularLocation>
</comment>
<name>A0ABW2R6U0_9BURK</name>
<gene>
    <name evidence="9" type="ORF">ACFQNJ_02500</name>
</gene>
<feature type="transmembrane region" description="Helical" evidence="8">
    <location>
        <begin position="12"/>
        <end position="30"/>
    </location>
</feature>
<proteinExistence type="inferred from homology"/>
<dbReference type="EMBL" id="JBHTBX010000001">
    <property type="protein sequence ID" value="MFC7433377.1"/>
    <property type="molecule type" value="Genomic_DNA"/>
</dbReference>